<evidence type="ECO:0000313" key="4">
    <source>
        <dbReference type="Proteomes" id="UP000183898"/>
    </source>
</evidence>
<dbReference type="RefSeq" id="WP_074746864.1">
    <property type="nucleotide sequence ID" value="NZ_FOCT01000008.1"/>
</dbReference>
<name>A0A1H8K623_9PROT</name>
<dbReference type="InterPro" id="IPR012495">
    <property type="entry name" value="TadE-like_dom"/>
</dbReference>
<keyword evidence="1" id="KW-0812">Transmembrane</keyword>
<evidence type="ECO:0000256" key="1">
    <source>
        <dbReference type="SAM" id="Phobius"/>
    </source>
</evidence>
<dbReference type="Proteomes" id="UP000183898">
    <property type="component" value="Unassembled WGS sequence"/>
</dbReference>
<evidence type="ECO:0000259" key="2">
    <source>
        <dbReference type="Pfam" id="PF07811"/>
    </source>
</evidence>
<reference evidence="3 4" key="1">
    <citation type="submission" date="2016-10" db="EMBL/GenBank/DDBJ databases">
        <authorList>
            <person name="de Groot N.N."/>
        </authorList>
    </citation>
    <scope>NUCLEOTIDE SEQUENCE [LARGE SCALE GENOMIC DNA]</scope>
    <source>
        <strain evidence="3 4">Nl18</strain>
    </source>
</reference>
<gene>
    <name evidence="3" type="ORF">SAMN05216404_10834</name>
</gene>
<organism evidence="3 4">
    <name type="scientific">Nitrosospira multiformis</name>
    <dbReference type="NCBI Taxonomy" id="1231"/>
    <lineage>
        <taxon>Bacteria</taxon>
        <taxon>Pseudomonadati</taxon>
        <taxon>Pseudomonadota</taxon>
        <taxon>Betaproteobacteria</taxon>
        <taxon>Nitrosomonadales</taxon>
        <taxon>Nitrosomonadaceae</taxon>
        <taxon>Nitrosospira</taxon>
    </lineage>
</organism>
<sequence length="154" mass="16695">MNEQRPYRLSPHASRFRQRGVAAVEFALIASLLFILLFGIIEMGRVLFYWNTATEATRLGARLAVVCGKDAAIIKTRMGNMLSILTPGTIDIAYTPSGCDVSSCRSVTVSITDLNVSTFIPFMPLNLSMPPFATTLPRESMGMDAGGEANPDCS</sequence>
<protein>
    <submittedName>
        <fullName evidence="3">TadE-like protein</fullName>
    </submittedName>
</protein>
<evidence type="ECO:0000313" key="3">
    <source>
        <dbReference type="EMBL" id="SEN88191.1"/>
    </source>
</evidence>
<feature type="domain" description="TadE-like" evidence="2">
    <location>
        <begin position="20"/>
        <end position="62"/>
    </location>
</feature>
<dbReference type="EMBL" id="FOCT01000008">
    <property type="protein sequence ID" value="SEN88191.1"/>
    <property type="molecule type" value="Genomic_DNA"/>
</dbReference>
<feature type="transmembrane region" description="Helical" evidence="1">
    <location>
        <begin position="21"/>
        <end position="41"/>
    </location>
</feature>
<proteinExistence type="predicted"/>
<dbReference type="AlphaFoldDB" id="A0A1H8K623"/>
<keyword evidence="1" id="KW-1133">Transmembrane helix</keyword>
<accession>A0A1H8K623</accession>
<keyword evidence="1" id="KW-0472">Membrane</keyword>
<dbReference type="Pfam" id="PF07811">
    <property type="entry name" value="TadE"/>
    <property type="match status" value="1"/>
</dbReference>